<dbReference type="InterPro" id="IPR011706">
    <property type="entry name" value="Cu-oxidase_C"/>
</dbReference>
<sequence>MEAFDLDMLDTTPDDLIRNYTNVMSYDENNDFPDEYIIDEYLDWQDFDLVPADGYKVDLYEDPDLVVRGDIVMDNLGDGINYAFFNRISYVKPKVPTLGTILSAPDDDTSEDETIYGSNTDTHVVKKDEIVEVLLNNNDTGKHPMHLHGHVFQVVDRGPNYVDEPGPINYNESAPVEYPKYPMMRDVVVVPPQSWVRFRFKGDNPGVWFMHCQKKSVLN</sequence>
<name>A0A9W6WDK0_AMBMO</name>
<dbReference type="PANTHER" id="PTHR11709">
    <property type="entry name" value="MULTI-COPPER OXIDASE"/>
    <property type="match status" value="1"/>
</dbReference>
<dbReference type="InterPro" id="IPR008972">
    <property type="entry name" value="Cupredoxin"/>
</dbReference>
<dbReference type="EMBL" id="BSXU01014337">
    <property type="protein sequence ID" value="GME80662.1"/>
    <property type="molecule type" value="Genomic_DNA"/>
</dbReference>
<dbReference type="AlphaFoldDB" id="A0A9W6WDK0"/>
<comment type="similarity">
    <text evidence="1">Belongs to the multicopper oxidase family.</text>
</comment>
<protein>
    <submittedName>
        <fullName evidence="3">Unnamed protein product</fullName>
    </submittedName>
</protein>
<evidence type="ECO:0000313" key="3">
    <source>
        <dbReference type="EMBL" id="GME80662.1"/>
    </source>
</evidence>
<dbReference type="GO" id="GO:0005507">
    <property type="term" value="F:copper ion binding"/>
    <property type="evidence" value="ECO:0007669"/>
    <property type="project" value="InterPro"/>
</dbReference>
<evidence type="ECO:0000313" key="4">
    <source>
        <dbReference type="Proteomes" id="UP001165063"/>
    </source>
</evidence>
<evidence type="ECO:0000259" key="2">
    <source>
        <dbReference type="Pfam" id="PF07731"/>
    </source>
</evidence>
<dbReference type="Gene3D" id="2.60.40.420">
    <property type="entry name" value="Cupredoxins - blue copper proteins"/>
    <property type="match status" value="1"/>
</dbReference>
<organism evidence="3 4">
    <name type="scientific">Ambrosiozyma monospora</name>
    <name type="common">Yeast</name>
    <name type="synonym">Endomycopsis monosporus</name>
    <dbReference type="NCBI Taxonomy" id="43982"/>
    <lineage>
        <taxon>Eukaryota</taxon>
        <taxon>Fungi</taxon>
        <taxon>Dikarya</taxon>
        <taxon>Ascomycota</taxon>
        <taxon>Saccharomycotina</taxon>
        <taxon>Pichiomycetes</taxon>
        <taxon>Pichiales</taxon>
        <taxon>Pichiaceae</taxon>
        <taxon>Ambrosiozyma</taxon>
    </lineage>
</organism>
<dbReference type="GO" id="GO:0033215">
    <property type="term" value="P:reductive iron assimilation"/>
    <property type="evidence" value="ECO:0007669"/>
    <property type="project" value="TreeGrafter"/>
</dbReference>
<dbReference type="PANTHER" id="PTHR11709:SF361">
    <property type="entry name" value="IRON TRANSPORT MULTICOPPER OXIDASE FET3"/>
    <property type="match status" value="1"/>
</dbReference>
<dbReference type="SUPFAM" id="SSF49503">
    <property type="entry name" value="Cupredoxins"/>
    <property type="match status" value="1"/>
</dbReference>
<accession>A0A9W6WDK0</accession>
<reference evidence="3" key="1">
    <citation type="submission" date="2023-04" db="EMBL/GenBank/DDBJ databases">
        <title>Ambrosiozyma monospora NBRC 1965.</title>
        <authorList>
            <person name="Ichikawa N."/>
            <person name="Sato H."/>
            <person name="Tonouchi N."/>
        </authorList>
    </citation>
    <scope>NUCLEOTIDE SEQUENCE</scope>
    <source>
        <strain evidence="3">NBRC 1965</strain>
    </source>
</reference>
<comment type="caution">
    <text evidence="3">The sequence shown here is derived from an EMBL/GenBank/DDBJ whole genome shotgun (WGS) entry which is preliminary data.</text>
</comment>
<proteinExistence type="inferred from homology"/>
<dbReference type="GO" id="GO:0010106">
    <property type="term" value="P:cellular response to iron ion starvation"/>
    <property type="evidence" value="ECO:0007669"/>
    <property type="project" value="TreeGrafter"/>
</dbReference>
<gene>
    <name evidence="3" type="ORF">Amon01_000988100</name>
</gene>
<evidence type="ECO:0000256" key="1">
    <source>
        <dbReference type="ARBA" id="ARBA00010609"/>
    </source>
</evidence>
<dbReference type="OrthoDB" id="2121828at2759"/>
<keyword evidence="4" id="KW-1185">Reference proteome</keyword>
<dbReference type="GO" id="GO:0004322">
    <property type="term" value="F:ferroxidase activity"/>
    <property type="evidence" value="ECO:0007669"/>
    <property type="project" value="TreeGrafter"/>
</dbReference>
<dbReference type="InterPro" id="IPR045087">
    <property type="entry name" value="Cu-oxidase_fam"/>
</dbReference>
<dbReference type="GO" id="GO:0033573">
    <property type="term" value="C:high-affinity iron permease complex"/>
    <property type="evidence" value="ECO:0007669"/>
    <property type="project" value="TreeGrafter"/>
</dbReference>
<feature type="domain" description="Plastocyanin-like" evidence="2">
    <location>
        <begin position="90"/>
        <end position="214"/>
    </location>
</feature>
<dbReference type="Proteomes" id="UP001165063">
    <property type="component" value="Unassembled WGS sequence"/>
</dbReference>
<dbReference type="Pfam" id="PF07731">
    <property type="entry name" value="Cu-oxidase_2"/>
    <property type="match status" value="1"/>
</dbReference>